<sequence length="56" mass="6389">MRYTGFFRSCLLPLASCLLPLASCLLPLALRVAPYHSLVKKYRTNGWVFFRVSTIP</sequence>
<proteinExistence type="predicted"/>
<reference evidence="1" key="2">
    <citation type="submission" date="2022-10" db="EMBL/GenBank/DDBJ databases">
        <authorList>
            <person name="Ngo T.-E."/>
        </authorList>
    </citation>
    <scope>NUCLEOTIDE SEQUENCE</scope>
    <source>
        <strain evidence="1">JHB</strain>
    </source>
</reference>
<organism evidence="1">
    <name type="scientific">Moorena producens (strain JHB)</name>
    <dbReference type="NCBI Taxonomy" id="1454205"/>
    <lineage>
        <taxon>Bacteria</taxon>
        <taxon>Bacillati</taxon>
        <taxon>Cyanobacteriota</taxon>
        <taxon>Cyanophyceae</taxon>
        <taxon>Coleofasciculales</taxon>
        <taxon>Coleofasciculaceae</taxon>
        <taxon>Moorena</taxon>
    </lineage>
</organism>
<dbReference type="AlphaFoldDB" id="A0A9Q9ST75"/>
<accession>A0A9Q9ST75</accession>
<evidence type="ECO:0000313" key="1">
    <source>
        <dbReference type="EMBL" id="WAN69210.1"/>
    </source>
</evidence>
<dbReference type="EMBL" id="CP017708">
    <property type="protein sequence ID" value="WAN69210.1"/>
    <property type="molecule type" value="Genomic_DNA"/>
</dbReference>
<gene>
    <name evidence="1" type="ORF">BJP36_43410</name>
</gene>
<dbReference type="Proteomes" id="UP000176944">
    <property type="component" value="Chromosome"/>
</dbReference>
<reference evidence="1" key="1">
    <citation type="journal article" date="2017" name="Proc. Natl. Acad. Sci. U.S.A.">
        <title>Comparative genomics uncovers the prolific and distinctive metabolic potential of the cyanobacterial genus Moorea.</title>
        <authorList>
            <person name="Leao T."/>
            <person name="Castelao G."/>
            <person name="Korobeynikov A."/>
            <person name="Monroe E.A."/>
            <person name="Podell S."/>
            <person name="Glukhov E."/>
            <person name="Allen E.E."/>
            <person name="Gerwick W.H."/>
            <person name="Gerwick L."/>
        </authorList>
    </citation>
    <scope>NUCLEOTIDE SEQUENCE</scope>
    <source>
        <strain evidence="1">JHB</strain>
    </source>
</reference>
<protein>
    <submittedName>
        <fullName evidence="1">Uncharacterized protein</fullName>
    </submittedName>
</protein>
<name>A0A9Q9ST75_MOOP1</name>